<dbReference type="SUPFAM" id="SSF56399">
    <property type="entry name" value="ADP-ribosylation"/>
    <property type="match status" value="1"/>
</dbReference>
<dbReference type="EMBL" id="CAJOBH010000362">
    <property type="protein sequence ID" value="CAF3785404.1"/>
    <property type="molecule type" value="Genomic_DNA"/>
</dbReference>
<keyword evidence="10" id="KW-0521">NADP</keyword>
<evidence type="ECO:0000256" key="10">
    <source>
        <dbReference type="RuleBase" id="RU361228"/>
    </source>
</evidence>
<keyword evidence="10" id="KW-0520">NAD</keyword>
<dbReference type="PANTHER" id="PTHR10339:SF25">
    <property type="entry name" value="SECRETED EXOENZYME S"/>
    <property type="match status" value="1"/>
</dbReference>
<dbReference type="PANTHER" id="PTHR10339">
    <property type="entry name" value="ADP-RIBOSYLTRANSFERASE"/>
    <property type="match status" value="1"/>
</dbReference>
<comment type="catalytic activity">
    <reaction evidence="9 10">
        <text>L-arginyl-[protein] + NAD(+) = N(omega)-(ADP-D-ribosyl)-L-arginyl-[protein] + nicotinamide + H(+)</text>
        <dbReference type="Rhea" id="RHEA:19149"/>
        <dbReference type="Rhea" id="RHEA-COMP:10532"/>
        <dbReference type="Rhea" id="RHEA-COMP:15087"/>
        <dbReference type="ChEBI" id="CHEBI:15378"/>
        <dbReference type="ChEBI" id="CHEBI:17154"/>
        <dbReference type="ChEBI" id="CHEBI:29965"/>
        <dbReference type="ChEBI" id="CHEBI:57540"/>
        <dbReference type="ChEBI" id="CHEBI:142554"/>
        <dbReference type="EC" id="2.4.2.31"/>
    </reaction>
</comment>
<protein>
    <recommendedName>
        <fullName evidence="10">NAD(P)(+)--arginine ADP-ribosyltransferase</fullName>
        <ecNumber evidence="10">2.4.2.31</ecNumber>
    </recommendedName>
    <alternativeName>
        <fullName evidence="10">Mono(ADP-ribosyl)transferase</fullName>
    </alternativeName>
</protein>
<evidence type="ECO:0000256" key="9">
    <source>
        <dbReference type="ARBA" id="ARBA00047597"/>
    </source>
</evidence>
<dbReference type="Pfam" id="PF01129">
    <property type="entry name" value="ART"/>
    <property type="match status" value="1"/>
</dbReference>
<comment type="similarity">
    <text evidence="2 10">Belongs to the Arg-specific ADP-ribosyltransferase family.</text>
</comment>
<organism evidence="12 18">
    <name type="scientific">Rotaria magnacalcarata</name>
    <dbReference type="NCBI Taxonomy" id="392030"/>
    <lineage>
        <taxon>Eukaryota</taxon>
        <taxon>Metazoa</taxon>
        <taxon>Spiralia</taxon>
        <taxon>Gnathifera</taxon>
        <taxon>Rotifera</taxon>
        <taxon>Eurotatoria</taxon>
        <taxon>Bdelloidea</taxon>
        <taxon>Philodinida</taxon>
        <taxon>Philodinidae</taxon>
        <taxon>Rotaria</taxon>
    </lineage>
</organism>
<dbReference type="EMBL" id="CAJNOV010011224">
    <property type="protein sequence ID" value="CAF1442369.1"/>
    <property type="molecule type" value="Genomic_DNA"/>
</dbReference>
<evidence type="ECO:0000313" key="18">
    <source>
        <dbReference type="Proteomes" id="UP000663834"/>
    </source>
</evidence>
<evidence type="ECO:0000313" key="12">
    <source>
        <dbReference type="EMBL" id="CAF1635944.1"/>
    </source>
</evidence>
<dbReference type="GO" id="GO:0090729">
    <property type="term" value="F:toxin activity"/>
    <property type="evidence" value="ECO:0007669"/>
    <property type="project" value="UniProtKB-KW"/>
</dbReference>
<dbReference type="EMBL" id="CAJNRG010006999">
    <property type="protein sequence ID" value="CAF2090390.1"/>
    <property type="molecule type" value="Genomic_DNA"/>
</dbReference>
<dbReference type="EMBL" id="CAJOBF010000847">
    <property type="protein sequence ID" value="CAF3878198.1"/>
    <property type="molecule type" value="Genomic_DNA"/>
</dbReference>
<keyword evidence="6 10" id="KW-0808">Transferase</keyword>
<evidence type="ECO:0000256" key="6">
    <source>
        <dbReference type="ARBA" id="ARBA00022679"/>
    </source>
</evidence>
<evidence type="ECO:0000256" key="2">
    <source>
        <dbReference type="ARBA" id="ARBA00009558"/>
    </source>
</evidence>
<proteinExistence type="inferred from homology"/>
<dbReference type="AlphaFoldDB" id="A0A816DKN8"/>
<reference evidence="12" key="1">
    <citation type="submission" date="2021-02" db="EMBL/GenBank/DDBJ databases">
        <authorList>
            <person name="Nowell W R."/>
        </authorList>
    </citation>
    <scope>NUCLEOTIDE SEQUENCE</scope>
</reference>
<keyword evidence="8" id="KW-0843">Virulence</keyword>
<dbReference type="Proteomes" id="UP000663834">
    <property type="component" value="Unassembled WGS sequence"/>
</dbReference>
<dbReference type="GO" id="GO:0016779">
    <property type="term" value="F:nucleotidyltransferase activity"/>
    <property type="evidence" value="ECO:0007669"/>
    <property type="project" value="UniProtKB-KW"/>
</dbReference>
<comment type="subcellular location">
    <subcellularLocation>
        <location evidence="1">Secreted</location>
    </subcellularLocation>
</comment>
<gene>
    <name evidence="15" type="ORF">BYL167_LOCUS2154</name>
    <name evidence="11" type="ORF">CJN711_LOCUS24141</name>
    <name evidence="16" type="ORF">GIL414_LOCUS1320</name>
    <name evidence="12" type="ORF">KQP761_LOCUS27074</name>
    <name evidence="17" type="ORF">UXM345_LOCUS9323</name>
    <name evidence="14" type="ORF">WKI299_LOCUS31208</name>
    <name evidence="13" type="ORF">XDN619_LOCUS16466</name>
</gene>
<evidence type="ECO:0000313" key="17">
    <source>
        <dbReference type="EMBL" id="CAF3878198.1"/>
    </source>
</evidence>
<evidence type="ECO:0000313" key="16">
    <source>
        <dbReference type="EMBL" id="CAF3805233.1"/>
    </source>
</evidence>
<dbReference type="EMBL" id="CAJOBJ010000214">
    <property type="protein sequence ID" value="CAF3805233.1"/>
    <property type="molecule type" value="Genomic_DNA"/>
</dbReference>
<keyword evidence="4" id="KW-0800">Toxin</keyword>
<evidence type="ECO:0000313" key="15">
    <source>
        <dbReference type="EMBL" id="CAF3785404.1"/>
    </source>
</evidence>
<comment type="caution">
    <text evidence="12">The sequence shown here is derived from an EMBL/GenBank/DDBJ whole genome shotgun (WGS) entry which is preliminary data.</text>
</comment>
<name>A0A816DKN8_9BILA</name>
<keyword evidence="5 10" id="KW-0328">Glycosyltransferase</keyword>
<dbReference type="PROSITE" id="PS51996">
    <property type="entry name" value="TR_MART"/>
    <property type="match status" value="1"/>
</dbReference>
<dbReference type="GO" id="GO:0003950">
    <property type="term" value="F:NAD+ poly-ADP-ribosyltransferase activity"/>
    <property type="evidence" value="ECO:0007669"/>
    <property type="project" value="TreeGrafter"/>
</dbReference>
<dbReference type="InterPro" id="IPR000768">
    <property type="entry name" value="ART"/>
</dbReference>
<evidence type="ECO:0000256" key="8">
    <source>
        <dbReference type="ARBA" id="ARBA00023026"/>
    </source>
</evidence>
<evidence type="ECO:0000313" key="14">
    <source>
        <dbReference type="EMBL" id="CAF2155660.1"/>
    </source>
</evidence>
<evidence type="ECO:0000256" key="1">
    <source>
        <dbReference type="ARBA" id="ARBA00004613"/>
    </source>
</evidence>
<evidence type="ECO:0000256" key="7">
    <source>
        <dbReference type="ARBA" id="ARBA00022695"/>
    </source>
</evidence>
<dbReference type="EMBL" id="CAJNOW010014870">
    <property type="protein sequence ID" value="CAF1635944.1"/>
    <property type="molecule type" value="Genomic_DNA"/>
</dbReference>
<dbReference type="OrthoDB" id="10042908at2759"/>
<evidence type="ECO:0000256" key="5">
    <source>
        <dbReference type="ARBA" id="ARBA00022676"/>
    </source>
</evidence>
<keyword evidence="3" id="KW-0964">Secreted</keyword>
<evidence type="ECO:0000313" key="13">
    <source>
        <dbReference type="EMBL" id="CAF2090390.1"/>
    </source>
</evidence>
<dbReference type="EMBL" id="CAJNRF010014201">
    <property type="protein sequence ID" value="CAF2155660.1"/>
    <property type="molecule type" value="Genomic_DNA"/>
</dbReference>
<dbReference type="Gene3D" id="3.90.176.10">
    <property type="entry name" value="Toxin ADP-ribosyltransferase, Chain A, domain 1"/>
    <property type="match status" value="1"/>
</dbReference>
<sequence>MSDEFKIHRFIDAGDEPNQVLIPIEGYENKELVPLDKAVELIKTVSHKLDIMVHTALQNSTEPSNGLTANEAAAIHLYTMQWPESHESLYDLLNRTLRSEKRNELRPWFSYLKLILTALCKLPPIKTTLWRAIRGNVNDQYKTHKIWWGFSSCTESRKVAEQFVGSSGERTVFKIECVNGRCIESYSYFKDEKEIILMPGTYLHVLKRWTDSDGVHMIELQEMEPPYQLITPPFVHQKPSEAFDCIIV</sequence>
<evidence type="ECO:0000256" key="4">
    <source>
        <dbReference type="ARBA" id="ARBA00022656"/>
    </source>
</evidence>
<dbReference type="Proteomes" id="UP000663887">
    <property type="component" value="Unassembled WGS sequence"/>
</dbReference>
<dbReference type="Proteomes" id="UP000663842">
    <property type="component" value="Unassembled WGS sequence"/>
</dbReference>
<dbReference type="Proteomes" id="UP000681967">
    <property type="component" value="Unassembled WGS sequence"/>
</dbReference>
<keyword evidence="7" id="KW-0548">Nucleotidyltransferase</keyword>
<dbReference type="Proteomes" id="UP000663855">
    <property type="component" value="Unassembled WGS sequence"/>
</dbReference>
<dbReference type="GO" id="GO:0005576">
    <property type="term" value="C:extracellular region"/>
    <property type="evidence" value="ECO:0007669"/>
    <property type="project" value="UniProtKB-SubCell"/>
</dbReference>
<dbReference type="GO" id="GO:0106274">
    <property type="term" value="F:NAD+-protein-arginine ADP-ribosyltransferase activity"/>
    <property type="evidence" value="ECO:0007669"/>
    <property type="project" value="UniProtKB-EC"/>
</dbReference>
<evidence type="ECO:0000256" key="3">
    <source>
        <dbReference type="ARBA" id="ARBA00022525"/>
    </source>
</evidence>
<accession>A0A816DKN8</accession>
<dbReference type="InterPro" id="IPR050999">
    <property type="entry name" value="ADP-ribosyltransferase_ARG"/>
</dbReference>
<dbReference type="Proteomes" id="UP000681720">
    <property type="component" value="Unassembled WGS sequence"/>
</dbReference>
<dbReference type="Proteomes" id="UP000663856">
    <property type="component" value="Unassembled WGS sequence"/>
</dbReference>
<dbReference type="EC" id="2.4.2.31" evidence="10"/>
<evidence type="ECO:0000313" key="11">
    <source>
        <dbReference type="EMBL" id="CAF1442369.1"/>
    </source>
</evidence>